<dbReference type="PANTHER" id="PTHR38459">
    <property type="entry name" value="PROPHAGE BACTOPRENOL-LINKED GLUCOSE TRANSLOCASE HOMOLOG"/>
    <property type="match status" value="1"/>
</dbReference>
<evidence type="ECO:0000313" key="9">
    <source>
        <dbReference type="EMBL" id="MQA57169.1"/>
    </source>
</evidence>
<evidence type="ECO:0000313" key="8">
    <source>
        <dbReference type="EMBL" id="MQA52327.1"/>
    </source>
</evidence>
<evidence type="ECO:0000256" key="4">
    <source>
        <dbReference type="ARBA" id="ARBA00022989"/>
    </source>
</evidence>
<comment type="caution">
    <text evidence="9">The sequence shown here is derived from an EMBL/GenBank/DDBJ whole genome shotgun (WGS) entry which is preliminary data.</text>
</comment>
<dbReference type="Proteomes" id="UP000486534">
    <property type="component" value="Unassembled WGS sequence"/>
</dbReference>
<dbReference type="PANTHER" id="PTHR38459:SF1">
    <property type="entry name" value="PROPHAGE BACTOPRENOL-LINKED GLUCOSE TRANSLOCASE HOMOLOG"/>
    <property type="match status" value="1"/>
</dbReference>
<comment type="subcellular location">
    <subcellularLocation>
        <location evidence="1">Membrane</location>
        <topology evidence="1">Multi-pass membrane protein</topology>
    </subcellularLocation>
</comment>
<accession>A0A7X1PRK8</accession>
<evidence type="ECO:0000259" key="7">
    <source>
        <dbReference type="Pfam" id="PF04138"/>
    </source>
</evidence>
<proteinExistence type="inferred from homology"/>
<evidence type="ECO:0000313" key="10">
    <source>
        <dbReference type="Proteomes" id="UP000486534"/>
    </source>
</evidence>
<feature type="transmembrane region" description="Helical" evidence="6">
    <location>
        <begin position="7"/>
        <end position="28"/>
    </location>
</feature>
<feature type="transmembrane region" description="Helical" evidence="6">
    <location>
        <begin position="66"/>
        <end position="88"/>
    </location>
</feature>
<sequence>MIKRELGVFLVVGILSVLIDFFSYHALLGLDVNIAKTVGFLSGALFAYFANRYWTFGYKPHVPGSIWRFAILYASTLGANVLVNYLALKWFSNISAPVLLAFLVATGVSAGLNFLGMKIFVFRARTASELQ</sequence>
<dbReference type="EMBL" id="WHUV01000006">
    <property type="protein sequence ID" value="MQA57169.1"/>
    <property type="molecule type" value="Genomic_DNA"/>
</dbReference>
<dbReference type="GO" id="GO:0005886">
    <property type="term" value="C:plasma membrane"/>
    <property type="evidence" value="ECO:0007669"/>
    <property type="project" value="TreeGrafter"/>
</dbReference>
<protein>
    <submittedName>
        <fullName evidence="9">GtrA family protein</fullName>
    </submittedName>
</protein>
<feature type="domain" description="GtrA/DPMS transmembrane" evidence="7">
    <location>
        <begin position="9"/>
        <end position="122"/>
    </location>
</feature>
<evidence type="ECO:0000256" key="6">
    <source>
        <dbReference type="SAM" id="Phobius"/>
    </source>
</evidence>
<dbReference type="RefSeq" id="WP_152896660.1">
    <property type="nucleotide sequence ID" value="NZ_WHUV01000001.1"/>
</dbReference>
<organism evidence="9 10">
    <name type="scientific">Pseudomonas piscis</name>
    <dbReference type="NCBI Taxonomy" id="2614538"/>
    <lineage>
        <taxon>Bacteria</taxon>
        <taxon>Pseudomonadati</taxon>
        <taxon>Pseudomonadota</taxon>
        <taxon>Gammaproteobacteria</taxon>
        <taxon>Pseudomonadales</taxon>
        <taxon>Pseudomonadaceae</taxon>
        <taxon>Pseudomonas</taxon>
    </lineage>
</organism>
<evidence type="ECO:0000256" key="2">
    <source>
        <dbReference type="ARBA" id="ARBA00009399"/>
    </source>
</evidence>
<evidence type="ECO:0000256" key="5">
    <source>
        <dbReference type="ARBA" id="ARBA00023136"/>
    </source>
</evidence>
<evidence type="ECO:0000256" key="3">
    <source>
        <dbReference type="ARBA" id="ARBA00022692"/>
    </source>
</evidence>
<dbReference type="InterPro" id="IPR051401">
    <property type="entry name" value="GtrA_CellWall_Glycosyl"/>
</dbReference>
<feature type="transmembrane region" description="Helical" evidence="6">
    <location>
        <begin position="94"/>
        <end position="115"/>
    </location>
</feature>
<feature type="transmembrane region" description="Helical" evidence="6">
    <location>
        <begin position="34"/>
        <end position="54"/>
    </location>
</feature>
<gene>
    <name evidence="8" type="ORF">GDH07_03195</name>
    <name evidence="9" type="ORF">GDH07_27980</name>
</gene>
<reference evidence="9 10" key="1">
    <citation type="submission" date="2019-10" db="EMBL/GenBank/DDBJ databases">
        <title>Pseudomonas dajingensis sp. nov., isolated from the profound head ulcers of farmed Murray cod (Maccullochella peelii peelii).</title>
        <authorList>
            <person name="Liu Y."/>
        </authorList>
    </citation>
    <scope>NUCLEOTIDE SEQUENCE [LARGE SCALE GENOMIC DNA]</scope>
    <source>
        <strain evidence="9 10">MC042</strain>
    </source>
</reference>
<dbReference type="EMBL" id="WHUV01000001">
    <property type="protein sequence ID" value="MQA52327.1"/>
    <property type="molecule type" value="Genomic_DNA"/>
</dbReference>
<dbReference type="InterPro" id="IPR007267">
    <property type="entry name" value="GtrA_DPMS_TM"/>
</dbReference>
<keyword evidence="3 6" id="KW-0812">Transmembrane</keyword>
<keyword evidence="4 6" id="KW-1133">Transmembrane helix</keyword>
<evidence type="ECO:0000256" key="1">
    <source>
        <dbReference type="ARBA" id="ARBA00004141"/>
    </source>
</evidence>
<dbReference type="Pfam" id="PF04138">
    <property type="entry name" value="GtrA_DPMS_TM"/>
    <property type="match status" value="1"/>
</dbReference>
<comment type="similarity">
    <text evidence="2">Belongs to the GtrA family.</text>
</comment>
<dbReference type="GO" id="GO:0000271">
    <property type="term" value="P:polysaccharide biosynthetic process"/>
    <property type="evidence" value="ECO:0007669"/>
    <property type="project" value="InterPro"/>
</dbReference>
<keyword evidence="5 6" id="KW-0472">Membrane</keyword>
<dbReference type="AlphaFoldDB" id="A0A7X1PRK8"/>
<name>A0A7X1PRK8_9PSED</name>